<reference evidence="14" key="1">
    <citation type="submission" date="2020-10" db="EMBL/GenBank/DDBJ databases">
        <authorList>
            <person name="Gilroy R."/>
        </authorList>
    </citation>
    <scope>NUCLEOTIDE SEQUENCE</scope>
    <source>
        <strain evidence="14">10037</strain>
    </source>
</reference>
<keyword evidence="11" id="KW-1003">Cell membrane</keyword>
<dbReference type="GO" id="GO:0045259">
    <property type="term" value="C:proton-transporting ATP synthase complex"/>
    <property type="evidence" value="ECO:0007669"/>
    <property type="project" value="UniProtKB-KW"/>
</dbReference>
<dbReference type="PRINTS" id="PR00123">
    <property type="entry name" value="ATPASEA"/>
</dbReference>
<comment type="similarity">
    <text evidence="2 11 12">Belongs to the ATPase A chain family.</text>
</comment>
<dbReference type="NCBIfam" id="TIGR01131">
    <property type="entry name" value="ATP_synt_6_or_A"/>
    <property type="match status" value="1"/>
</dbReference>
<dbReference type="InterPro" id="IPR000568">
    <property type="entry name" value="ATP_synth_F0_asu"/>
</dbReference>
<dbReference type="EMBL" id="JADIME010000061">
    <property type="protein sequence ID" value="MBO8465498.1"/>
    <property type="molecule type" value="Genomic_DNA"/>
</dbReference>
<evidence type="ECO:0000313" key="15">
    <source>
        <dbReference type="Proteomes" id="UP000823597"/>
    </source>
</evidence>
<name>A0A9D9N9J9_9BACT</name>
<keyword evidence="7 11" id="KW-1133">Transmembrane helix</keyword>
<evidence type="ECO:0000256" key="6">
    <source>
        <dbReference type="ARBA" id="ARBA00022781"/>
    </source>
</evidence>
<keyword evidence="5 11" id="KW-0812">Transmembrane</keyword>
<feature type="transmembrane region" description="Helical" evidence="11">
    <location>
        <begin position="351"/>
        <end position="371"/>
    </location>
</feature>
<evidence type="ECO:0000256" key="1">
    <source>
        <dbReference type="ARBA" id="ARBA00004141"/>
    </source>
</evidence>
<protein>
    <recommendedName>
        <fullName evidence="11 12">ATP synthase subunit a</fullName>
    </recommendedName>
    <alternativeName>
        <fullName evidence="11">ATP synthase F0 sector subunit a</fullName>
    </alternativeName>
    <alternativeName>
        <fullName evidence="11">F-ATPase subunit 6</fullName>
    </alternativeName>
</protein>
<evidence type="ECO:0000256" key="12">
    <source>
        <dbReference type="RuleBase" id="RU000483"/>
    </source>
</evidence>
<keyword evidence="4 11" id="KW-0138">CF(0)</keyword>
<evidence type="ECO:0000256" key="10">
    <source>
        <dbReference type="ARBA" id="ARBA00023310"/>
    </source>
</evidence>
<dbReference type="AlphaFoldDB" id="A0A9D9N9J9"/>
<evidence type="ECO:0000256" key="7">
    <source>
        <dbReference type="ARBA" id="ARBA00022989"/>
    </source>
</evidence>
<evidence type="ECO:0000256" key="9">
    <source>
        <dbReference type="ARBA" id="ARBA00023136"/>
    </source>
</evidence>
<feature type="transmembrane region" description="Helical" evidence="11">
    <location>
        <begin position="240"/>
        <end position="258"/>
    </location>
</feature>
<feature type="transmembrane region" description="Helical" evidence="11">
    <location>
        <begin position="150"/>
        <end position="171"/>
    </location>
</feature>
<sequence length="382" mass="41818">MKTGIRYILITIMAFVLPGALASAQDSTDMMPVAAVSDTVSGTAAPVHGTGDTEQEESVDVQGIIFGHINDSYEWHITDIGDKPVTIPLPVILHSKTTGWHCFLSSRVAHGHEYKGFYISTSEKHEGKIVERDASGEEIRPFDISITKNVLSLIISSALLIALILGSARWYKRHDVLKEAPKGVAALLEPVIEMINDDVIKDAVGPNYAKYSPYLLTAFFFILINNLLGIIPIFPGGANVTGNIAVTFVLALCTFLAVNLTTNGHYWRDIFWPDAPMWIKPILIPIEMFGMFTKPLSLMIRLFANIMAGHALILCIVSMIFITVRMGAVIGGSMTVVSVGFGIFMDCFEILVAFIQAYVFTILSAVFIGLAQERPHAEKQGN</sequence>
<dbReference type="PANTHER" id="PTHR11410">
    <property type="entry name" value="ATP SYNTHASE SUBUNIT A"/>
    <property type="match status" value="1"/>
</dbReference>
<evidence type="ECO:0000313" key="14">
    <source>
        <dbReference type="EMBL" id="MBO8465498.1"/>
    </source>
</evidence>
<gene>
    <name evidence="11 14" type="primary">atpB</name>
    <name evidence="14" type="ORF">IAB93_05820</name>
</gene>
<comment type="caution">
    <text evidence="14">The sequence shown here is derived from an EMBL/GenBank/DDBJ whole genome shotgun (WGS) entry which is preliminary data.</text>
</comment>
<keyword evidence="3 11" id="KW-0813">Transport</keyword>
<evidence type="ECO:0000256" key="2">
    <source>
        <dbReference type="ARBA" id="ARBA00006810"/>
    </source>
</evidence>
<evidence type="ECO:0000256" key="11">
    <source>
        <dbReference type="HAMAP-Rule" id="MF_01393"/>
    </source>
</evidence>
<dbReference type="GO" id="GO:0005886">
    <property type="term" value="C:plasma membrane"/>
    <property type="evidence" value="ECO:0007669"/>
    <property type="project" value="UniProtKB-SubCell"/>
</dbReference>
<evidence type="ECO:0000256" key="4">
    <source>
        <dbReference type="ARBA" id="ARBA00022547"/>
    </source>
</evidence>
<evidence type="ECO:0000256" key="5">
    <source>
        <dbReference type="ARBA" id="ARBA00022692"/>
    </source>
</evidence>
<keyword evidence="8 11" id="KW-0406">Ion transport</keyword>
<evidence type="ECO:0000256" key="3">
    <source>
        <dbReference type="ARBA" id="ARBA00022448"/>
    </source>
</evidence>
<dbReference type="CDD" id="cd00310">
    <property type="entry name" value="ATP-synt_Fo_a_6"/>
    <property type="match status" value="1"/>
</dbReference>
<keyword evidence="10 11" id="KW-0066">ATP synthesis</keyword>
<comment type="subcellular location">
    <subcellularLocation>
        <location evidence="11 12">Cell membrane</location>
        <topology evidence="11 12">Multi-pass membrane protein</topology>
    </subcellularLocation>
    <subcellularLocation>
        <location evidence="1">Membrane</location>
        <topology evidence="1">Multi-pass membrane protein</topology>
    </subcellularLocation>
</comment>
<keyword evidence="13" id="KW-0732">Signal</keyword>
<evidence type="ECO:0000256" key="13">
    <source>
        <dbReference type="SAM" id="SignalP"/>
    </source>
</evidence>
<keyword evidence="9 11" id="KW-0472">Membrane</keyword>
<dbReference type="PANTHER" id="PTHR11410:SF0">
    <property type="entry name" value="ATP SYNTHASE SUBUNIT A"/>
    <property type="match status" value="1"/>
</dbReference>
<dbReference type="InterPro" id="IPR045083">
    <property type="entry name" value="ATP_synth_F0_asu_bact/mt"/>
</dbReference>
<keyword evidence="6 11" id="KW-0375">Hydrogen ion transport</keyword>
<comment type="function">
    <text evidence="11 12">Key component of the proton channel; it plays a direct role in the translocation of protons across the membrane.</text>
</comment>
<dbReference type="Proteomes" id="UP000823597">
    <property type="component" value="Unassembled WGS sequence"/>
</dbReference>
<dbReference type="GO" id="GO:0046933">
    <property type="term" value="F:proton-transporting ATP synthase activity, rotational mechanism"/>
    <property type="evidence" value="ECO:0007669"/>
    <property type="project" value="UniProtKB-UniRule"/>
</dbReference>
<evidence type="ECO:0000256" key="8">
    <source>
        <dbReference type="ARBA" id="ARBA00023065"/>
    </source>
</evidence>
<dbReference type="SUPFAM" id="SSF81336">
    <property type="entry name" value="F1F0 ATP synthase subunit A"/>
    <property type="match status" value="1"/>
</dbReference>
<feature type="chain" id="PRO_5038889784" description="ATP synthase subunit a" evidence="13">
    <location>
        <begin position="25"/>
        <end position="382"/>
    </location>
</feature>
<organism evidence="14 15">
    <name type="scientific">Candidatus Merdivivens pullistercoris</name>
    <dbReference type="NCBI Taxonomy" id="2840873"/>
    <lineage>
        <taxon>Bacteria</taxon>
        <taxon>Pseudomonadati</taxon>
        <taxon>Bacteroidota</taxon>
        <taxon>Bacteroidia</taxon>
        <taxon>Bacteroidales</taxon>
        <taxon>Muribaculaceae</taxon>
        <taxon>Muribaculaceae incertae sedis</taxon>
        <taxon>Candidatus Merdivivens</taxon>
    </lineage>
</organism>
<feature type="signal peptide" evidence="13">
    <location>
        <begin position="1"/>
        <end position="24"/>
    </location>
</feature>
<dbReference type="Gene3D" id="1.20.120.220">
    <property type="entry name" value="ATP synthase, F0 complex, subunit A"/>
    <property type="match status" value="1"/>
</dbReference>
<dbReference type="HAMAP" id="MF_01393">
    <property type="entry name" value="ATP_synth_a_bact"/>
    <property type="match status" value="1"/>
</dbReference>
<feature type="transmembrane region" description="Helical" evidence="11">
    <location>
        <begin position="214"/>
        <end position="234"/>
    </location>
</feature>
<dbReference type="InterPro" id="IPR035908">
    <property type="entry name" value="F0_ATP_A_sf"/>
</dbReference>
<reference evidence="14" key="2">
    <citation type="journal article" date="2021" name="PeerJ">
        <title>Extensive microbial diversity within the chicken gut microbiome revealed by metagenomics and culture.</title>
        <authorList>
            <person name="Gilroy R."/>
            <person name="Ravi A."/>
            <person name="Getino M."/>
            <person name="Pursley I."/>
            <person name="Horton D.L."/>
            <person name="Alikhan N.F."/>
            <person name="Baker D."/>
            <person name="Gharbi K."/>
            <person name="Hall N."/>
            <person name="Watson M."/>
            <person name="Adriaenssens E.M."/>
            <person name="Foster-Nyarko E."/>
            <person name="Jarju S."/>
            <person name="Secka A."/>
            <person name="Antonio M."/>
            <person name="Oren A."/>
            <person name="Chaudhuri R.R."/>
            <person name="La Ragione R."/>
            <person name="Hildebrand F."/>
            <person name="Pallen M.J."/>
        </authorList>
    </citation>
    <scope>NUCLEOTIDE SEQUENCE</scope>
    <source>
        <strain evidence="14">10037</strain>
    </source>
</reference>
<proteinExistence type="inferred from homology"/>
<dbReference type="Pfam" id="PF00119">
    <property type="entry name" value="ATP-synt_A"/>
    <property type="match status" value="1"/>
</dbReference>
<accession>A0A9D9N9J9</accession>